<reference evidence="1 2" key="1">
    <citation type="submission" date="2019-12" db="EMBL/GenBank/DDBJ databases">
        <title>A genome sequence resource for the geographically widespread anthracnose pathogen Colletotrichum asianum.</title>
        <authorList>
            <person name="Meng Y."/>
        </authorList>
    </citation>
    <scope>NUCLEOTIDE SEQUENCE [LARGE SCALE GENOMIC DNA]</scope>
    <source>
        <strain evidence="1 2">ICMP 18580</strain>
    </source>
</reference>
<dbReference type="Proteomes" id="UP000434172">
    <property type="component" value="Unassembled WGS sequence"/>
</dbReference>
<sequence>QQKPKHTLQYLLFTRKMATLVRLPVELTNMVAAYLTSPKDFLSWISVDPEVLQELLENKSAVFESFMNRDLLPPALGVLRLREIHQQSTELPSTQDLITSAFKSKVTAKESTPGLVWPTDKASALALLELMDEVECIATAMHNYRYRDDSFWPETPWLQEHPEHSKRPEGLDFMLYDERTTRLLQHDSFWDKKDEHRMFVQNKLVLLYEIYVLCFCYGREFPDHTSNQTPFEILSMATEDTSTQIDIHAIDFGQQHPQFHLDVFGRNGKKPGLSFVSLYPVVSLQNFASVPCSSSLSFTSFLQFTWSKKNTSWRKMSTTWFFPTELHLMIISYLEDPKDLYSWISAKPQVIRHIINYKSTVFGKYIDCHLLPELLAVVRLRQMHQRRPTRPSTNQLVKSACDWLTGIGPRNPELLWPEDFDSILTLLKIIEEVNTVLSGLWVHEYENTERYFFFPWQYLPSSRRSRGDWFTDFHEEEDLFYKQRAVLCFEIYVQSLYIGRAPDESASELALCRDLDTALNTWEIEDGLYPVWLCFNNIAKFFYRRYDEYLWLCLREVIDVEKLEKKISAKSKIVLRDQAQSLKDAIQTQDVVYHSAKLSWTRLSVKQMPKDLEAIPSQDLASFERLSKISLESALVCYRKSGGTIVPIYRFACNKGPEFSREFLFQRDERGLTMVAPLRTAREKEGWDSVDEIFNAWRWISGGIGPMAQLLRMTDAEKRRVLSESFVRANAISRSGIERMQRTRLQSRSFLRSWMIKFYSGYRPFQRGF</sequence>
<proteinExistence type="predicted"/>
<evidence type="ECO:0000313" key="2">
    <source>
        <dbReference type="Proteomes" id="UP000434172"/>
    </source>
</evidence>
<gene>
    <name evidence="1" type="ORF">GQ607_010012</name>
</gene>
<dbReference type="OrthoDB" id="4835975at2759"/>
<evidence type="ECO:0000313" key="1">
    <source>
        <dbReference type="EMBL" id="KAF0322771.1"/>
    </source>
</evidence>
<feature type="non-terminal residue" evidence="1">
    <location>
        <position position="1"/>
    </location>
</feature>
<name>A0A8H3W5G5_9PEZI</name>
<dbReference type="AlphaFoldDB" id="A0A8H3W5G5"/>
<accession>A0A8H3W5G5</accession>
<comment type="caution">
    <text evidence="1">The sequence shown here is derived from an EMBL/GenBank/DDBJ whole genome shotgun (WGS) entry which is preliminary data.</text>
</comment>
<keyword evidence="2" id="KW-1185">Reference proteome</keyword>
<dbReference type="EMBL" id="WOWK01000058">
    <property type="protein sequence ID" value="KAF0322771.1"/>
    <property type="molecule type" value="Genomic_DNA"/>
</dbReference>
<organism evidence="1 2">
    <name type="scientific">Colletotrichum asianum</name>
    <dbReference type="NCBI Taxonomy" id="702518"/>
    <lineage>
        <taxon>Eukaryota</taxon>
        <taxon>Fungi</taxon>
        <taxon>Dikarya</taxon>
        <taxon>Ascomycota</taxon>
        <taxon>Pezizomycotina</taxon>
        <taxon>Sordariomycetes</taxon>
        <taxon>Hypocreomycetidae</taxon>
        <taxon>Glomerellales</taxon>
        <taxon>Glomerellaceae</taxon>
        <taxon>Colletotrichum</taxon>
        <taxon>Colletotrichum gloeosporioides species complex</taxon>
    </lineage>
</organism>
<protein>
    <submittedName>
        <fullName evidence="1">Uncharacterized protein</fullName>
    </submittedName>
</protein>